<dbReference type="PaxDb" id="39947-A0A0P0VZI0"/>
<reference evidence="1 2" key="2">
    <citation type="journal article" date="2013" name="Plant Cell Physiol.">
        <title>Rice Annotation Project Database (RAP-DB): an integrative and interactive database for rice genomics.</title>
        <authorList>
            <person name="Sakai H."/>
            <person name="Lee S.S."/>
            <person name="Tanaka T."/>
            <person name="Numa H."/>
            <person name="Kim J."/>
            <person name="Kawahara Y."/>
            <person name="Wakimoto H."/>
            <person name="Yang C.C."/>
            <person name="Iwamoto M."/>
            <person name="Abe T."/>
            <person name="Yamada Y."/>
            <person name="Muto A."/>
            <person name="Inokuchi H."/>
            <person name="Ikemura T."/>
            <person name="Matsumoto T."/>
            <person name="Sasaki T."/>
            <person name="Itoh T."/>
        </authorList>
    </citation>
    <scope>NUCLEOTIDE SEQUENCE [LARGE SCALE GENOMIC DNA]</scope>
    <source>
        <strain evidence="2">cv. Nipponbare</strain>
    </source>
</reference>
<organism evidence="1 2">
    <name type="scientific">Oryza sativa subsp. japonica</name>
    <name type="common">Rice</name>
    <dbReference type="NCBI Taxonomy" id="39947"/>
    <lineage>
        <taxon>Eukaryota</taxon>
        <taxon>Viridiplantae</taxon>
        <taxon>Streptophyta</taxon>
        <taxon>Embryophyta</taxon>
        <taxon>Tracheophyta</taxon>
        <taxon>Spermatophyta</taxon>
        <taxon>Magnoliopsida</taxon>
        <taxon>Liliopsida</taxon>
        <taxon>Poales</taxon>
        <taxon>Poaceae</taxon>
        <taxon>BOP clade</taxon>
        <taxon>Oryzoideae</taxon>
        <taxon>Oryzeae</taxon>
        <taxon>Oryzinae</taxon>
        <taxon>Oryza</taxon>
        <taxon>Oryza sativa</taxon>
    </lineage>
</organism>
<evidence type="ECO:0000313" key="2">
    <source>
        <dbReference type="Proteomes" id="UP000059680"/>
    </source>
</evidence>
<gene>
    <name evidence="1" type="ordered locus">Os03g0413250</name>
    <name evidence="1" type="ORF">OSNPB_030413250</name>
</gene>
<reference evidence="2" key="1">
    <citation type="journal article" date="2005" name="Nature">
        <title>The map-based sequence of the rice genome.</title>
        <authorList>
            <consortium name="International rice genome sequencing project (IRGSP)"/>
            <person name="Matsumoto T."/>
            <person name="Wu J."/>
            <person name="Kanamori H."/>
            <person name="Katayose Y."/>
            <person name="Fujisawa M."/>
            <person name="Namiki N."/>
            <person name="Mizuno H."/>
            <person name="Yamamoto K."/>
            <person name="Antonio B.A."/>
            <person name="Baba T."/>
            <person name="Sakata K."/>
            <person name="Nagamura Y."/>
            <person name="Aoki H."/>
            <person name="Arikawa K."/>
            <person name="Arita K."/>
            <person name="Bito T."/>
            <person name="Chiden Y."/>
            <person name="Fujitsuka N."/>
            <person name="Fukunaka R."/>
            <person name="Hamada M."/>
            <person name="Harada C."/>
            <person name="Hayashi A."/>
            <person name="Hijishita S."/>
            <person name="Honda M."/>
            <person name="Hosokawa S."/>
            <person name="Ichikawa Y."/>
            <person name="Idonuma A."/>
            <person name="Iijima M."/>
            <person name="Ikeda M."/>
            <person name="Ikeno M."/>
            <person name="Ito K."/>
            <person name="Ito S."/>
            <person name="Ito T."/>
            <person name="Ito Y."/>
            <person name="Ito Y."/>
            <person name="Iwabuchi A."/>
            <person name="Kamiya K."/>
            <person name="Karasawa W."/>
            <person name="Kurita K."/>
            <person name="Katagiri S."/>
            <person name="Kikuta A."/>
            <person name="Kobayashi H."/>
            <person name="Kobayashi N."/>
            <person name="Machita K."/>
            <person name="Maehara T."/>
            <person name="Masukawa M."/>
            <person name="Mizubayashi T."/>
            <person name="Mukai Y."/>
            <person name="Nagasaki H."/>
            <person name="Nagata Y."/>
            <person name="Naito S."/>
            <person name="Nakashima M."/>
            <person name="Nakama Y."/>
            <person name="Nakamichi Y."/>
            <person name="Nakamura M."/>
            <person name="Meguro A."/>
            <person name="Negishi M."/>
            <person name="Ohta I."/>
            <person name="Ohta T."/>
            <person name="Okamoto M."/>
            <person name="Ono N."/>
            <person name="Saji S."/>
            <person name="Sakaguchi M."/>
            <person name="Sakai K."/>
            <person name="Shibata M."/>
            <person name="Shimokawa T."/>
            <person name="Song J."/>
            <person name="Takazaki Y."/>
            <person name="Terasawa K."/>
            <person name="Tsugane M."/>
            <person name="Tsuji K."/>
            <person name="Ueda S."/>
            <person name="Waki K."/>
            <person name="Yamagata H."/>
            <person name="Yamamoto M."/>
            <person name="Yamamoto S."/>
            <person name="Yamane H."/>
            <person name="Yoshiki S."/>
            <person name="Yoshihara R."/>
            <person name="Yukawa K."/>
            <person name="Zhong H."/>
            <person name="Yano M."/>
            <person name="Yuan Q."/>
            <person name="Ouyang S."/>
            <person name="Liu J."/>
            <person name="Jones K.M."/>
            <person name="Gansberger K."/>
            <person name="Moffat K."/>
            <person name="Hill J."/>
            <person name="Bera J."/>
            <person name="Fadrosh D."/>
            <person name="Jin S."/>
            <person name="Johri S."/>
            <person name="Kim M."/>
            <person name="Overton L."/>
            <person name="Reardon M."/>
            <person name="Tsitrin T."/>
            <person name="Vuong H."/>
            <person name="Weaver B."/>
            <person name="Ciecko A."/>
            <person name="Tallon L."/>
            <person name="Jackson J."/>
            <person name="Pai G."/>
            <person name="Aken S.V."/>
            <person name="Utterback T."/>
            <person name="Reidmuller S."/>
            <person name="Feldblyum T."/>
            <person name="Hsiao J."/>
            <person name="Zismann V."/>
            <person name="Iobst S."/>
            <person name="de Vazeille A.R."/>
            <person name="Buell C.R."/>
            <person name="Ying K."/>
            <person name="Li Y."/>
            <person name="Lu T."/>
            <person name="Huang Y."/>
            <person name="Zhao Q."/>
            <person name="Feng Q."/>
            <person name="Zhang L."/>
            <person name="Zhu J."/>
            <person name="Weng Q."/>
            <person name="Mu J."/>
            <person name="Lu Y."/>
            <person name="Fan D."/>
            <person name="Liu Y."/>
            <person name="Guan J."/>
            <person name="Zhang Y."/>
            <person name="Yu S."/>
            <person name="Liu X."/>
            <person name="Zhang Y."/>
            <person name="Hong G."/>
            <person name="Han B."/>
            <person name="Choisne N."/>
            <person name="Demange N."/>
            <person name="Orjeda G."/>
            <person name="Samain S."/>
            <person name="Cattolico L."/>
            <person name="Pelletier E."/>
            <person name="Couloux A."/>
            <person name="Segurens B."/>
            <person name="Wincker P."/>
            <person name="D'Hont A."/>
            <person name="Scarpelli C."/>
            <person name="Weissenbach J."/>
            <person name="Salanoubat M."/>
            <person name="Quetier F."/>
            <person name="Yu Y."/>
            <person name="Kim H.R."/>
            <person name="Rambo T."/>
            <person name="Currie J."/>
            <person name="Collura K."/>
            <person name="Luo M."/>
            <person name="Yang T."/>
            <person name="Ammiraju J.S.S."/>
            <person name="Engler F."/>
            <person name="Soderlund C."/>
            <person name="Wing R.A."/>
            <person name="Palmer L.E."/>
            <person name="de la Bastide M."/>
            <person name="Spiegel L."/>
            <person name="Nascimento L."/>
            <person name="Zutavern T."/>
            <person name="O'Shaughnessy A."/>
            <person name="Dike S."/>
            <person name="Dedhia N."/>
            <person name="Preston R."/>
            <person name="Balija V."/>
            <person name="McCombie W.R."/>
            <person name="Chow T."/>
            <person name="Chen H."/>
            <person name="Chung M."/>
            <person name="Chen C."/>
            <person name="Shaw J."/>
            <person name="Wu H."/>
            <person name="Hsiao K."/>
            <person name="Chao Y."/>
            <person name="Chu M."/>
            <person name="Cheng C."/>
            <person name="Hour A."/>
            <person name="Lee P."/>
            <person name="Lin S."/>
            <person name="Lin Y."/>
            <person name="Liou J."/>
            <person name="Liu S."/>
            <person name="Hsing Y."/>
            <person name="Raghuvanshi S."/>
            <person name="Mohanty A."/>
            <person name="Bharti A.K."/>
            <person name="Gaur A."/>
            <person name="Gupta V."/>
            <person name="Kumar D."/>
            <person name="Ravi V."/>
            <person name="Vij S."/>
            <person name="Kapur A."/>
            <person name="Khurana P."/>
            <person name="Khurana P."/>
            <person name="Khurana J.P."/>
            <person name="Tyagi A.K."/>
            <person name="Gaikwad K."/>
            <person name="Singh A."/>
            <person name="Dalal V."/>
            <person name="Srivastava S."/>
            <person name="Dixit A."/>
            <person name="Pal A.K."/>
            <person name="Ghazi I.A."/>
            <person name="Yadav M."/>
            <person name="Pandit A."/>
            <person name="Bhargava A."/>
            <person name="Sureshbabu K."/>
            <person name="Batra K."/>
            <person name="Sharma T.R."/>
            <person name="Mohapatra T."/>
            <person name="Singh N.K."/>
            <person name="Messing J."/>
            <person name="Nelson A.B."/>
            <person name="Fuks G."/>
            <person name="Kavchok S."/>
            <person name="Keizer G."/>
            <person name="Linton E."/>
            <person name="Llaca V."/>
            <person name="Song R."/>
            <person name="Tanyolac B."/>
            <person name="Young S."/>
            <person name="Ho-Il K."/>
            <person name="Hahn J.H."/>
            <person name="Sangsakoo G."/>
            <person name="Vanavichit A."/>
            <person name="de Mattos Luiz.A.T."/>
            <person name="Zimmer P.D."/>
            <person name="Malone G."/>
            <person name="Dellagostin O."/>
            <person name="de Oliveira A.C."/>
            <person name="Bevan M."/>
            <person name="Bancroft I."/>
            <person name="Minx P."/>
            <person name="Cordum H."/>
            <person name="Wilson R."/>
            <person name="Cheng Z."/>
            <person name="Jin W."/>
            <person name="Jiang J."/>
            <person name="Leong S.A."/>
            <person name="Iwama H."/>
            <person name="Gojobori T."/>
            <person name="Itoh T."/>
            <person name="Niimura Y."/>
            <person name="Fujii Y."/>
            <person name="Habara T."/>
            <person name="Sakai H."/>
            <person name="Sato Y."/>
            <person name="Wilson G."/>
            <person name="Kumar K."/>
            <person name="McCouch S."/>
            <person name="Juretic N."/>
            <person name="Hoen D."/>
            <person name="Wright S."/>
            <person name="Bruskiewich R."/>
            <person name="Bureau T."/>
            <person name="Miyao A."/>
            <person name="Hirochika H."/>
            <person name="Nishikawa T."/>
            <person name="Kadowaki K."/>
            <person name="Sugiura M."/>
            <person name="Burr B."/>
            <person name="Sasaki T."/>
        </authorList>
    </citation>
    <scope>NUCLEOTIDE SEQUENCE [LARGE SCALE GENOMIC DNA]</scope>
    <source>
        <strain evidence="2">cv. Nipponbare</strain>
    </source>
</reference>
<dbReference type="Proteomes" id="UP000059680">
    <property type="component" value="Chromosome 3"/>
</dbReference>
<keyword evidence="2" id="KW-1185">Reference proteome</keyword>
<evidence type="ECO:0000313" key="1">
    <source>
        <dbReference type="EMBL" id="BAS84680.1"/>
    </source>
</evidence>
<proteinExistence type="predicted"/>
<accession>A0A0P0VZI0</accession>
<protein>
    <submittedName>
        <fullName evidence="1">Os03g0413250 protein</fullName>
    </submittedName>
</protein>
<sequence>MENHILHICQGANCVEEKLWPILAPNIHHGIILVEPINNRNHRCGVDVRPILIIPFIIPILQHQLVKPPLCVGYPHCHRCLGVLTPVAPFEHIAKSLLYSSKPLCV</sequence>
<dbReference type="InParanoid" id="A0A0P0VZI0"/>
<reference evidence="1 2" key="3">
    <citation type="journal article" date="2013" name="Rice">
        <title>Improvement of the Oryza sativa Nipponbare reference genome using next generation sequence and optical map data.</title>
        <authorList>
            <person name="Kawahara Y."/>
            <person name="de la Bastide M."/>
            <person name="Hamilton J.P."/>
            <person name="Kanamori H."/>
            <person name="McCombie W.R."/>
            <person name="Ouyang S."/>
            <person name="Schwartz D.C."/>
            <person name="Tanaka T."/>
            <person name="Wu J."/>
            <person name="Zhou S."/>
            <person name="Childs K.L."/>
            <person name="Davidson R.M."/>
            <person name="Lin H."/>
            <person name="Quesada-Ocampo L."/>
            <person name="Vaillancourt B."/>
            <person name="Sakai H."/>
            <person name="Lee S.S."/>
            <person name="Kim J."/>
            <person name="Numa H."/>
            <person name="Itoh T."/>
            <person name="Buell C.R."/>
            <person name="Matsumoto T."/>
        </authorList>
    </citation>
    <scope>NUCLEOTIDE SEQUENCE [LARGE SCALE GENOMIC DNA]</scope>
    <source>
        <strain evidence="2">cv. Nipponbare</strain>
    </source>
</reference>
<name>A0A0P0VZI0_ORYSJ</name>
<dbReference type="Gramene" id="Os03t0413250-00">
    <property type="protein sequence ID" value="Os03t0413250-00"/>
    <property type="gene ID" value="Os03g0413250"/>
</dbReference>
<dbReference type="AlphaFoldDB" id="A0A0P0VZI0"/>
<dbReference type="EMBL" id="AP014959">
    <property type="protein sequence ID" value="BAS84680.1"/>
    <property type="molecule type" value="Genomic_DNA"/>
</dbReference>